<feature type="compositionally biased region" description="Low complexity" evidence="1">
    <location>
        <begin position="15"/>
        <end position="25"/>
    </location>
</feature>
<organism evidence="2 3">
    <name type="scientific">Perkinsus olseni</name>
    <name type="common">Perkinsus atlanticus</name>
    <dbReference type="NCBI Taxonomy" id="32597"/>
    <lineage>
        <taxon>Eukaryota</taxon>
        <taxon>Sar</taxon>
        <taxon>Alveolata</taxon>
        <taxon>Perkinsozoa</taxon>
        <taxon>Perkinsea</taxon>
        <taxon>Perkinsida</taxon>
        <taxon>Perkinsidae</taxon>
        <taxon>Perkinsus</taxon>
    </lineage>
</organism>
<feature type="non-terminal residue" evidence="2">
    <location>
        <position position="1"/>
    </location>
</feature>
<evidence type="ECO:0000313" key="3">
    <source>
        <dbReference type="Proteomes" id="UP000553632"/>
    </source>
</evidence>
<reference evidence="2 3" key="1">
    <citation type="submission" date="2020-04" db="EMBL/GenBank/DDBJ databases">
        <title>Perkinsus olseni comparative genomics.</title>
        <authorList>
            <person name="Bogema D.R."/>
        </authorList>
    </citation>
    <scope>NUCLEOTIDE SEQUENCE [LARGE SCALE GENOMIC DNA]</scope>
    <source>
        <strain evidence="2 3">ATCC PRA-207</strain>
    </source>
</reference>
<evidence type="ECO:0000256" key="1">
    <source>
        <dbReference type="SAM" id="MobiDB-lite"/>
    </source>
</evidence>
<sequence length="146" mass="15711">VSFCYVDMRSVNAAAAAASSSSSSSTQGEGSVSNGDMLSRGWMSDEVGNRSSANSLAVPPSNAHRRIPKQSTIDQQQQQQQAHFPEEFPNGLFDGFDEIVSTNSTSSLANATVGSNMPTVSLREVRQHQQQQQQPTSRQPSFMTDA</sequence>
<feature type="compositionally biased region" description="Low complexity" evidence="1">
    <location>
        <begin position="101"/>
        <end position="112"/>
    </location>
</feature>
<gene>
    <name evidence="2" type="ORF">FOZ63_011076</name>
</gene>
<name>A0A7J6QAR2_PEROL</name>
<protein>
    <submittedName>
        <fullName evidence="2">Uncharacterized protein</fullName>
    </submittedName>
</protein>
<feature type="region of interest" description="Disordered" evidence="1">
    <location>
        <begin position="15"/>
        <end position="146"/>
    </location>
</feature>
<feature type="compositionally biased region" description="Polar residues" evidence="1">
    <location>
        <begin position="135"/>
        <end position="146"/>
    </location>
</feature>
<evidence type="ECO:0000313" key="2">
    <source>
        <dbReference type="EMBL" id="KAF4705367.1"/>
    </source>
</evidence>
<comment type="caution">
    <text evidence="2">The sequence shown here is derived from an EMBL/GenBank/DDBJ whole genome shotgun (WGS) entry which is preliminary data.</text>
</comment>
<dbReference type="EMBL" id="JABANO010034302">
    <property type="protein sequence ID" value="KAF4705367.1"/>
    <property type="molecule type" value="Genomic_DNA"/>
</dbReference>
<accession>A0A7J6QAR2</accession>
<dbReference type="Proteomes" id="UP000553632">
    <property type="component" value="Unassembled WGS sequence"/>
</dbReference>
<feature type="compositionally biased region" description="Polar residues" evidence="1">
    <location>
        <begin position="26"/>
        <end position="36"/>
    </location>
</feature>
<proteinExistence type="predicted"/>
<feature type="non-terminal residue" evidence="2">
    <location>
        <position position="146"/>
    </location>
</feature>
<keyword evidence="3" id="KW-1185">Reference proteome</keyword>
<dbReference type="AlphaFoldDB" id="A0A7J6QAR2"/>